<organism evidence="5 6">
    <name type="scientific">Dactylosporangium fulvum</name>
    <dbReference type="NCBI Taxonomy" id="53359"/>
    <lineage>
        <taxon>Bacteria</taxon>
        <taxon>Bacillati</taxon>
        <taxon>Actinomycetota</taxon>
        <taxon>Actinomycetes</taxon>
        <taxon>Micromonosporales</taxon>
        <taxon>Micromonosporaceae</taxon>
        <taxon>Dactylosporangium</taxon>
    </lineage>
</organism>
<comment type="similarity">
    <text evidence="1 2">Belongs to the small heat shock protein (HSP20) family.</text>
</comment>
<evidence type="ECO:0000313" key="5">
    <source>
        <dbReference type="EMBL" id="UWP84723.1"/>
    </source>
</evidence>
<dbReference type="RefSeq" id="WP_259862668.1">
    <property type="nucleotide sequence ID" value="NZ_BAAAST010000011.1"/>
</dbReference>
<dbReference type="EMBL" id="CP073720">
    <property type="protein sequence ID" value="UWP84723.1"/>
    <property type="molecule type" value="Genomic_DNA"/>
</dbReference>
<dbReference type="Pfam" id="PF00011">
    <property type="entry name" value="HSP20"/>
    <property type="match status" value="1"/>
</dbReference>
<dbReference type="SUPFAM" id="SSF49764">
    <property type="entry name" value="HSP20-like chaperones"/>
    <property type="match status" value="1"/>
</dbReference>
<gene>
    <name evidence="5" type="ORF">Dfulv_11045</name>
</gene>
<sequence length="236" mass="24098">MTILVSRPRRPLGVFPSLSTPGYGHGLGTGFGAGFGISGTGQVPVDIEETEDAFLIDLDLPNVRADDLQIELRDNEIRVFGKHTEKPRTGTLRHHARRTGEFEFLIALPGDVDPDGVDAELDNGVLSIRAPKVQEALARRIEVHQRKAISGEPSARPAGSAGSSGQTSGPASGQASGSASGQGGSGSGTPGGVSTPAAQAKQMKEGQSRPGSTGRQMGSSGTGSSGTGQVGRSSMA</sequence>
<dbReference type="CDD" id="cd06464">
    <property type="entry name" value="ACD_sHsps-like"/>
    <property type="match status" value="1"/>
</dbReference>
<dbReference type="PROSITE" id="PS01031">
    <property type="entry name" value="SHSP"/>
    <property type="match status" value="1"/>
</dbReference>
<proteinExistence type="inferred from homology"/>
<feature type="domain" description="SHSP" evidence="4">
    <location>
        <begin position="36"/>
        <end position="146"/>
    </location>
</feature>
<accession>A0ABY5W3Y2</accession>
<reference evidence="5" key="2">
    <citation type="submission" date="2022-09" db="EMBL/GenBank/DDBJ databases">
        <title>Biosynthetic gene clusters of Dactylosporangioum fulvum.</title>
        <authorList>
            <person name="Caradec T."/>
        </authorList>
    </citation>
    <scope>NUCLEOTIDE SEQUENCE</scope>
    <source>
        <strain evidence="5">NRRL B-16292</strain>
    </source>
</reference>
<keyword evidence="6" id="KW-1185">Reference proteome</keyword>
<feature type="compositionally biased region" description="Gly residues" evidence="3">
    <location>
        <begin position="180"/>
        <end position="191"/>
    </location>
</feature>
<evidence type="ECO:0000256" key="2">
    <source>
        <dbReference type="RuleBase" id="RU003616"/>
    </source>
</evidence>
<dbReference type="Gene3D" id="2.60.40.790">
    <property type="match status" value="1"/>
</dbReference>
<feature type="region of interest" description="Disordered" evidence="3">
    <location>
        <begin position="145"/>
        <end position="236"/>
    </location>
</feature>
<protein>
    <submittedName>
        <fullName evidence="5">Hsp20/alpha crystallin family protein</fullName>
    </submittedName>
</protein>
<reference evidence="5" key="1">
    <citation type="submission" date="2021-04" db="EMBL/GenBank/DDBJ databases">
        <authorList>
            <person name="Hartkoorn R.C."/>
            <person name="Beaudoing E."/>
            <person name="Hot D."/>
        </authorList>
    </citation>
    <scope>NUCLEOTIDE SEQUENCE</scope>
    <source>
        <strain evidence="5">NRRL B-16292</strain>
    </source>
</reference>
<feature type="compositionally biased region" description="Gly residues" evidence="3">
    <location>
        <begin position="220"/>
        <end position="229"/>
    </location>
</feature>
<evidence type="ECO:0000256" key="3">
    <source>
        <dbReference type="SAM" id="MobiDB-lite"/>
    </source>
</evidence>
<evidence type="ECO:0000259" key="4">
    <source>
        <dbReference type="PROSITE" id="PS01031"/>
    </source>
</evidence>
<name>A0ABY5W3Y2_9ACTN</name>
<dbReference type="PANTHER" id="PTHR11527">
    <property type="entry name" value="HEAT-SHOCK PROTEIN 20 FAMILY MEMBER"/>
    <property type="match status" value="1"/>
</dbReference>
<evidence type="ECO:0000313" key="6">
    <source>
        <dbReference type="Proteomes" id="UP001059617"/>
    </source>
</evidence>
<dbReference type="Proteomes" id="UP001059617">
    <property type="component" value="Chromosome"/>
</dbReference>
<evidence type="ECO:0000256" key="1">
    <source>
        <dbReference type="PROSITE-ProRule" id="PRU00285"/>
    </source>
</evidence>
<dbReference type="InterPro" id="IPR031107">
    <property type="entry name" value="Small_HSP"/>
</dbReference>
<feature type="compositionally biased region" description="Low complexity" evidence="3">
    <location>
        <begin position="150"/>
        <end position="179"/>
    </location>
</feature>
<dbReference type="InterPro" id="IPR002068">
    <property type="entry name" value="A-crystallin/Hsp20_dom"/>
</dbReference>
<dbReference type="InterPro" id="IPR008978">
    <property type="entry name" value="HSP20-like_chaperone"/>
</dbReference>